<gene>
    <name evidence="2" type="ORF">Ate02nite_34820</name>
</gene>
<dbReference type="InterPro" id="IPR000835">
    <property type="entry name" value="HTH_MarR-typ"/>
</dbReference>
<keyword evidence="3" id="KW-1185">Reference proteome</keyword>
<dbReference type="PANTHER" id="PTHR33164:SF43">
    <property type="entry name" value="HTH-TYPE TRANSCRIPTIONAL REPRESSOR YETL"/>
    <property type="match status" value="1"/>
</dbReference>
<dbReference type="InterPro" id="IPR036390">
    <property type="entry name" value="WH_DNA-bd_sf"/>
</dbReference>
<dbReference type="PANTHER" id="PTHR33164">
    <property type="entry name" value="TRANSCRIPTIONAL REGULATOR, MARR FAMILY"/>
    <property type="match status" value="1"/>
</dbReference>
<dbReference type="AlphaFoldDB" id="A0A919TU85"/>
<evidence type="ECO:0000259" key="1">
    <source>
        <dbReference type="PROSITE" id="PS50995"/>
    </source>
</evidence>
<reference evidence="2" key="1">
    <citation type="submission" date="2021-01" db="EMBL/GenBank/DDBJ databases">
        <title>Whole genome shotgun sequence of Actinoplanes tereljensis NBRC 105297.</title>
        <authorList>
            <person name="Komaki H."/>
            <person name="Tamura T."/>
        </authorList>
    </citation>
    <scope>NUCLEOTIDE SEQUENCE</scope>
    <source>
        <strain evidence="2">NBRC 105297</strain>
    </source>
</reference>
<dbReference type="RefSeq" id="WP_203806626.1">
    <property type="nucleotide sequence ID" value="NZ_BOMY01000022.1"/>
</dbReference>
<evidence type="ECO:0000313" key="2">
    <source>
        <dbReference type="EMBL" id="GIF20752.1"/>
    </source>
</evidence>
<proteinExistence type="predicted"/>
<protein>
    <recommendedName>
        <fullName evidence="1">HTH marR-type domain-containing protein</fullName>
    </recommendedName>
</protein>
<accession>A0A919TU85</accession>
<dbReference type="EMBL" id="BOMY01000022">
    <property type="protein sequence ID" value="GIF20752.1"/>
    <property type="molecule type" value="Genomic_DNA"/>
</dbReference>
<dbReference type="SUPFAM" id="SSF46785">
    <property type="entry name" value="Winged helix' DNA-binding domain"/>
    <property type="match status" value="1"/>
</dbReference>
<dbReference type="PROSITE" id="PS50995">
    <property type="entry name" value="HTH_MARR_2"/>
    <property type="match status" value="1"/>
</dbReference>
<comment type="caution">
    <text evidence="2">The sequence shown here is derived from an EMBL/GenBank/DDBJ whole genome shotgun (WGS) entry which is preliminary data.</text>
</comment>
<sequence length="146" mass="16376">MEHLPSWLLNQNAAYAGRLVSEGFSAAGARGYHYRVLTSLDTEGPTTQANLGRRTGIYPSDMVATINDLQANGYVMRSMDKTDKRRYLVTITPTGRKRAKELTKTVASIQDSLLEPLDETEREELTRLLVKLHKHHKQGIPPLPSM</sequence>
<dbReference type="Gene3D" id="1.10.10.10">
    <property type="entry name" value="Winged helix-like DNA-binding domain superfamily/Winged helix DNA-binding domain"/>
    <property type="match status" value="1"/>
</dbReference>
<dbReference type="InterPro" id="IPR036388">
    <property type="entry name" value="WH-like_DNA-bd_sf"/>
</dbReference>
<dbReference type="Pfam" id="PF12802">
    <property type="entry name" value="MarR_2"/>
    <property type="match status" value="1"/>
</dbReference>
<organism evidence="2 3">
    <name type="scientific">Paractinoplanes tereljensis</name>
    <dbReference type="NCBI Taxonomy" id="571912"/>
    <lineage>
        <taxon>Bacteria</taxon>
        <taxon>Bacillati</taxon>
        <taxon>Actinomycetota</taxon>
        <taxon>Actinomycetes</taxon>
        <taxon>Micromonosporales</taxon>
        <taxon>Micromonosporaceae</taxon>
        <taxon>Paractinoplanes</taxon>
    </lineage>
</organism>
<evidence type="ECO:0000313" key="3">
    <source>
        <dbReference type="Proteomes" id="UP000623608"/>
    </source>
</evidence>
<dbReference type="SMART" id="SM00347">
    <property type="entry name" value="HTH_MARR"/>
    <property type="match status" value="1"/>
</dbReference>
<dbReference type="InterPro" id="IPR039422">
    <property type="entry name" value="MarR/SlyA-like"/>
</dbReference>
<dbReference type="PRINTS" id="PR00598">
    <property type="entry name" value="HTHMARR"/>
</dbReference>
<feature type="domain" description="HTH marR-type" evidence="1">
    <location>
        <begin position="1"/>
        <end position="134"/>
    </location>
</feature>
<dbReference type="GO" id="GO:0003700">
    <property type="term" value="F:DNA-binding transcription factor activity"/>
    <property type="evidence" value="ECO:0007669"/>
    <property type="project" value="InterPro"/>
</dbReference>
<dbReference type="Proteomes" id="UP000623608">
    <property type="component" value="Unassembled WGS sequence"/>
</dbReference>
<name>A0A919TU85_9ACTN</name>
<dbReference type="GO" id="GO:0006950">
    <property type="term" value="P:response to stress"/>
    <property type="evidence" value="ECO:0007669"/>
    <property type="project" value="TreeGrafter"/>
</dbReference>